<dbReference type="EMBL" id="JBHRZT010000072">
    <property type="protein sequence ID" value="MFC3886045.1"/>
    <property type="molecule type" value="Genomic_DNA"/>
</dbReference>
<dbReference type="Proteomes" id="UP001595752">
    <property type="component" value="Unassembled WGS sequence"/>
</dbReference>
<protein>
    <submittedName>
        <fullName evidence="1">Uncharacterized protein</fullName>
    </submittedName>
</protein>
<gene>
    <name evidence="1" type="ORF">ACFOU2_22220</name>
</gene>
<dbReference type="RefSeq" id="WP_377918414.1">
    <property type="nucleotide sequence ID" value="NZ_JBHRZT010000072.1"/>
</dbReference>
<evidence type="ECO:0000313" key="2">
    <source>
        <dbReference type="Proteomes" id="UP001595752"/>
    </source>
</evidence>
<evidence type="ECO:0000313" key="1">
    <source>
        <dbReference type="EMBL" id="MFC3886045.1"/>
    </source>
</evidence>
<comment type="caution">
    <text evidence="1">The sequence shown here is derived from an EMBL/GenBank/DDBJ whole genome shotgun (WGS) entry which is preliminary data.</text>
</comment>
<name>A0ABV8B814_9BACI</name>
<accession>A0ABV8B814</accession>
<organism evidence="1 2">
    <name type="scientific">Bacillus songklensis</name>
    <dbReference type="NCBI Taxonomy" id="1069116"/>
    <lineage>
        <taxon>Bacteria</taxon>
        <taxon>Bacillati</taxon>
        <taxon>Bacillota</taxon>
        <taxon>Bacilli</taxon>
        <taxon>Bacillales</taxon>
        <taxon>Bacillaceae</taxon>
        <taxon>Bacillus</taxon>
    </lineage>
</organism>
<sequence length="65" mass="7676">MEFDYEEYGEVDHIVITDKDNKVLVYISDGEVIVFDDLQVFFGDGRFVEKNGITKFFKRDSFILE</sequence>
<proteinExistence type="predicted"/>
<reference evidence="2" key="1">
    <citation type="journal article" date="2019" name="Int. J. Syst. Evol. Microbiol.">
        <title>The Global Catalogue of Microorganisms (GCM) 10K type strain sequencing project: providing services to taxonomists for standard genome sequencing and annotation.</title>
        <authorList>
            <consortium name="The Broad Institute Genomics Platform"/>
            <consortium name="The Broad Institute Genome Sequencing Center for Infectious Disease"/>
            <person name="Wu L."/>
            <person name="Ma J."/>
        </authorList>
    </citation>
    <scope>NUCLEOTIDE SEQUENCE [LARGE SCALE GENOMIC DNA]</scope>
    <source>
        <strain evidence="2">CCUG 61889</strain>
    </source>
</reference>
<keyword evidence="2" id="KW-1185">Reference proteome</keyword>